<dbReference type="AlphaFoldDB" id="A0AA89C3F6"/>
<dbReference type="Proteomes" id="UP001186944">
    <property type="component" value="Unassembled WGS sequence"/>
</dbReference>
<dbReference type="Pfam" id="PF02229">
    <property type="entry name" value="PC4"/>
    <property type="match status" value="1"/>
</dbReference>
<reference evidence="8" key="1">
    <citation type="submission" date="2019-08" db="EMBL/GenBank/DDBJ databases">
        <title>The improved chromosome-level genome for the pearl oyster Pinctada fucata martensii using PacBio sequencing and Hi-C.</title>
        <authorList>
            <person name="Zheng Z."/>
        </authorList>
    </citation>
    <scope>NUCLEOTIDE SEQUENCE</scope>
    <source>
        <strain evidence="8">ZZ-2019</strain>
        <tissue evidence="8">Adductor muscle</tissue>
    </source>
</reference>
<keyword evidence="3" id="KW-0805">Transcription regulation</keyword>
<keyword evidence="9" id="KW-1185">Reference proteome</keyword>
<organism evidence="8 9">
    <name type="scientific">Pinctada imbricata</name>
    <name type="common">Atlantic pearl-oyster</name>
    <name type="synonym">Pinctada martensii</name>
    <dbReference type="NCBI Taxonomy" id="66713"/>
    <lineage>
        <taxon>Eukaryota</taxon>
        <taxon>Metazoa</taxon>
        <taxon>Spiralia</taxon>
        <taxon>Lophotrochozoa</taxon>
        <taxon>Mollusca</taxon>
        <taxon>Bivalvia</taxon>
        <taxon>Autobranchia</taxon>
        <taxon>Pteriomorphia</taxon>
        <taxon>Pterioida</taxon>
        <taxon>Pterioidea</taxon>
        <taxon>Pteriidae</taxon>
        <taxon>Pinctada</taxon>
    </lineage>
</organism>
<comment type="similarity">
    <text evidence="2">Belongs to the transcriptional coactivator PC4 family.</text>
</comment>
<keyword evidence="4" id="KW-0238">DNA-binding</keyword>
<comment type="caution">
    <text evidence="8">The sequence shown here is derived from an EMBL/GenBank/DDBJ whole genome shotgun (WGS) entry which is preliminary data.</text>
</comment>
<accession>A0AA89C3F6</accession>
<gene>
    <name evidence="8" type="ORF">FSP39_001072</name>
</gene>
<sequence>MSATRVSVNLQNNRFIKVVEWKGEPRVDLREWDTSDKEAKATKKGVSLSLTQFKELTDILEEDIDQSLQKNEASTWHLGANVYVTVRKDNPCVDIRLYWRPPYQKEAVLTRRGLCLRPVEYDILIEHIVEITTHLPELTSVVPCYMRDDHLNQVGMLRCKSCNPNDYQNWQDY</sequence>
<dbReference type="GO" id="GO:0003677">
    <property type="term" value="F:DNA binding"/>
    <property type="evidence" value="ECO:0007669"/>
    <property type="project" value="UniProtKB-KW"/>
</dbReference>
<evidence type="ECO:0000313" key="9">
    <source>
        <dbReference type="Proteomes" id="UP001186944"/>
    </source>
</evidence>
<dbReference type="GO" id="GO:0060261">
    <property type="term" value="P:positive regulation of transcription initiation by RNA polymerase II"/>
    <property type="evidence" value="ECO:0007669"/>
    <property type="project" value="InterPro"/>
</dbReference>
<evidence type="ECO:0000256" key="5">
    <source>
        <dbReference type="ARBA" id="ARBA00023163"/>
    </source>
</evidence>
<dbReference type="PANTHER" id="PTHR13215">
    <property type="entry name" value="RNA POLYMERASE II TRANSCRIPTIONAL COACTIVATOR"/>
    <property type="match status" value="1"/>
</dbReference>
<evidence type="ECO:0000256" key="4">
    <source>
        <dbReference type="ARBA" id="ARBA00023125"/>
    </source>
</evidence>
<evidence type="ECO:0000256" key="2">
    <source>
        <dbReference type="ARBA" id="ARBA00009001"/>
    </source>
</evidence>
<proteinExistence type="inferred from homology"/>
<keyword evidence="5" id="KW-0804">Transcription</keyword>
<dbReference type="GO" id="GO:0005634">
    <property type="term" value="C:nucleus"/>
    <property type="evidence" value="ECO:0007669"/>
    <property type="project" value="UniProtKB-SubCell"/>
</dbReference>
<dbReference type="InterPro" id="IPR009044">
    <property type="entry name" value="ssDNA-bd_transcriptional_reg"/>
</dbReference>
<evidence type="ECO:0000256" key="6">
    <source>
        <dbReference type="ARBA" id="ARBA00023242"/>
    </source>
</evidence>
<evidence type="ECO:0000256" key="3">
    <source>
        <dbReference type="ARBA" id="ARBA00023015"/>
    </source>
</evidence>
<dbReference type="Gene3D" id="2.30.31.10">
    <property type="entry name" value="Transcriptional Coactivator Pc4, Chain A"/>
    <property type="match status" value="2"/>
</dbReference>
<dbReference type="GO" id="GO:0003713">
    <property type="term" value="F:transcription coactivator activity"/>
    <property type="evidence" value="ECO:0007669"/>
    <property type="project" value="InterPro"/>
</dbReference>
<dbReference type="InterPro" id="IPR003173">
    <property type="entry name" value="PC4_C"/>
</dbReference>
<name>A0AA89C3F6_PINIB</name>
<comment type="subcellular location">
    <subcellularLocation>
        <location evidence="1">Nucleus</location>
    </subcellularLocation>
</comment>
<evidence type="ECO:0000256" key="1">
    <source>
        <dbReference type="ARBA" id="ARBA00004123"/>
    </source>
</evidence>
<dbReference type="EMBL" id="VSWD01000004">
    <property type="protein sequence ID" value="KAK3104393.1"/>
    <property type="molecule type" value="Genomic_DNA"/>
</dbReference>
<protein>
    <recommendedName>
        <fullName evidence="7">Transcriptional coactivator p15 (PC4) C-terminal domain-containing protein</fullName>
    </recommendedName>
</protein>
<dbReference type="SUPFAM" id="SSF54447">
    <property type="entry name" value="ssDNA-binding transcriptional regulator domain"/>
    <property type="match status" value="1"/>
</dbReference>
<evidence type="ECO:0000313" key="8">
    <source>
        <dbReference type="EMBL" id="KAK3104393.1"/>
    </source>
</evidence>
<feature type="domain" description="Transcriptional coactivator p15 (PC4) C-terminal" evidence="7">
    <location>
        <begin position="9"/>
        <end position="58"/>
    </location>
</feature>
<evidence type="ECO:0000259" key="7">
    <source>
        <dbReference type="Pfam" id="PF02229"/>
    </source>
</evidence>
<dbReference type="InterPro" id="IPR045125">
    <property type="entry name" value="Sub1/Tcp4-like"/>
</dbReference>
<keyword evidence="6" id="KW-0539">Nucleus</keyword>